<dbReference type="OrthoDB" id="528778at2"/>
<keyword evidence="2" id="KW-1185">Reference proteome</keyword>
<evidence type="ECO:0000313" key="2">
    <source>
        <dbReference type="Proteomes" id="UP000002383"/>
    </source>
</evidence>
<dbReference type="RefSeq" id="WP_012639247.1">
    <property type="nucleotide sequence ID" value="NC_011901.1"/>
</dbReference>
<accession>B8GMV7</accession>
<reference evidence="1 2" key="1">
    <citation type="journal article" date="2011" name="Stand. Genomic Sci.">
        <title>Complete genome sequence of 'Thioalkalivibrio sulfidophilus' HL-EbGr7.</title>
        <authorList>
            <person name="Muyzer G."/>
            <person name="Sorokin D.Y."/>
            <person name="Mavromatis K."/>
            <person name="Lapidus A."/>
            <person name="Clum A."/>
            <person name="Ivanova N."/>
            <person name="Pati A."/>
            <person name="d'Haeseleer P."/>
            <person name="Woyke T."/>
            <person name="Kyrpides N.C."/>
        </authorList>
    </citation>
    <scope>NUCLEOTIDE SEQUENCE [LARGE SCALE GENOMIC DNA]</scope>
    <source>
        <strain evidence="1 2">HL-EbGR7</strain>
    </source>
</reference>
<name>B8GMV7_THISH</name>
<dbReference type="KEGG" id="tgr:Tgr7_2697"/>
<gene>
    <name evidence="1" type="ordered locus">Tgr7_2697</name>
</gene>
<proteinExistence type="predicted"/>
<dbReference type="SUPFAM" id="SSF51735">
    <property type="entry name" value="NAD(P)-binding Rossmann-fold domains"/>
    <property type="match status" value="1"/>
</dbReference>
<dbReference type="AlphaFoldDB" id="B8GMV7"/>
<dbReference type="InterPro" id="IPR036291">
    <property type="entry name" value="NAD(P)-bd_dom_sf"/>
</dbReference>
<dbReference type="HOGENOM" id="CLU_908930_0_0_6"/>
<dbReference type="Proteomes" id="UP000002383">
    <property type="component" value="Chromosome"/>
</dbReference>
<dbReference type="EMBL" id="CP001339">
    <property type="protein sequence ID" value="ACL73772.1"/>
    <property type="molecule type" value="Genomic_DNA"/>
</dbReference>
<dbReference type="Gene3D" id="3.40.50.720">
    <property type="entry name" value="NAD(P)-binding Rossmann-like Domain"/>
    <property type="match status" value="1"/>
</dbReference>
<sequence length="306" mass="32482">MKIGVFGAQGRLGAMILRILAGQNSVRAAGFDASPEGLDAIINAAPLRDAALHRRALNCGCHVIDVTVDRGLIRELLALDDLARQQGRCMMAMAGLSPGLTGLLARDMQARVPKAACIQVSLLQSSAGTAGEQGTREMIDLLTRSGCEFKQRPYPQRPGEPPSIRKLFDLDGPELEFLDGAVSVRLVTGFDSRHMNTIISILALLRGTAPQIYSRLRDTIARRKAQAGESGVEAIELGAVALTRDGNVLASRMLSLASDYGATAAIASASAMLAVQGRTQTGAGHLRDFIGLEPLLDHPVVRAQVL</sequence>
<organism evidence="1 2">
    <name type="scientific">Thioalkalivibrio sulfidiphilus (strain HL-EbGR7)</name>
    <dbReference type="NCBI Taxonomy" id="396588"/>
    <lineage>
        <taxon>Bacteria</taxon>
        <taxon>Pseudomonadati</taxon>
        <taxon>Pseudomonadota</taxon>
        <taxon>Gammaproteobacteria</taxon>
        <taxon>Chromatiales</taxon>
        <taxon>Ectothiorhodospiraceae</taxon>
        <taxon>Thioalkalivibrio</taxon>
    </lineage>
</organism>
<evidence type="ECO:0000313" key="1">
    <source>
        <dbReference type="EMBL" id="ACL73772.1"/>
    </source>
</evidence>
<evidence type="ECO:0008006" key="3">
    <source>
        <dbReference type="Google" id="ProtNLM"/>
    </source>
</evidence>
<protein>
    <recommendedName>
        <fullName evidence="3">Saccharopine dehydrogenase</fullName>
    </recommendedName>
</protein>
<dbReference type="STRING" id="396588.Tgr7_2697"/>